<dbReference type="FunFam" id="1.25.40.10:FF:000442">
    <property type="entry name" value="Pentatricopeptide repeat-containing protein At3g49710"/>
    <property type="match status" value="1"/>
</dbReference>
<feature type="repeat" description="PPR" evidence="4">
    <location>
        <begin position="172"/>
        <end position="202"/>
    </location>
</feature>
<keyword evidence="2" id="KW-0677">Repeat</keyword>
<evidence type="ECO:0000256" key="4">
    <source>
        <dbReference type="PROSITE-ProRule" id="PRU00708"/>
    </source>
</evidence>
<dbReference type="EMBL" id="EQ974594">
    <property type="protein sequence ID" value="EEF28615.1"/>
    <property type="molecule type" value="Genomic_DNA"/>
</dbReference>
<dbReference type="Proteomes" id="UP000008311">
    <property type="component" value="Unassembled WGS sequence"/>
</dbReference>
<dbReference type="PANTHER" id="PTHR47926:SF347">
    <property type="entry name" value="PENTATRICOPEPTIDE REPEAT-CONTAINING PROTEIN"/>
    <property type="match status" value="1"/>
</dbReference>
<evidence type="ECO:0000256" key="1">
    <source>
        <dbReference type="ARBA" id="ARBA00006643"/>
    </source>
</evidence>
<dbReference type="PROSITE" id="PS51257">
    <property type="entry name" value="PROKAR_LIPOPROTEIN"/>
    <property type="match status" value="1"/>
</dbReference>
<sequence>MERKATHYLANLLQSCIDKKAHLSGKLLHARIFRIGLSTDTFLLNRLIEFYFKCKNMGYAHNLFHQMPHKNIYSWNAILTEYCKAGNLQNAHRLFSEMPERNIVSWNNLISALVRGRLEQQALDVYNEMIWEGLMPTHFTLASILSACGTLLNMESGRKCHTLIVKIGLDNNVYVSNALLSVYSKCGLVRDAVRLFEEMQEPNEVTYTAMMSGFTQTDRVVEALEMFRLMCRQGICIDSVSLSSVLGVCTKGGCGESDQSDGSLRNALGKLAHGLAIKLGFESDLHLCNSLLDMYAKDGDMDSAEEVFANLPEMSVVSWNVMIAGYGQKCKSGKAIEYLQRMQSCGFEPDEVTYINMLTACVRSGDIEIGRQIFDCMACPGVSSWNGMLSGYFQIENHNEAIKLFREMQFQNVKPDRTTLAIILSSCAGMELLEAGKQVHAISQKAAFHEDIYVASGLIGMYSKCGKMDIADCIFKKISKQDTVCWNSMIAGLSLNSLDNEALAFFQQMRQSGMSPTQFSYATILSCCAKLSSLIHGKQIHAQIAKEGFVNDVYVGSALVDMYCKCGEVGEARQFFDIMSSKNTVTWNEMIHGYAQNGHGHEAVCLYRDMIESAIQD</sequence>
<dbReference type="GO" id="GO:0009451">
    <property type="term" value="P:RNA modification"/>
    <property type="evidence" value="ECO:0007669"/>
    <property type="project" value="InterPro"/>
</dbReference>
<dbReference type="eggNOG" id="KOG4197">
    <property type="taxonomic scope" value="Eukaryota"/>
</dbReference>
<dbReference type="Gene3D" id="1.25.40.10">
    <property type="entry name" value="Tetratricopeptide repeat domain"/>
    <property type="match status" value="5"/>
</dbReference>
<dbReference type="FunFam" id="1.25.40.10:FF:000782">
    <property type="entry name" value="Pentatricopeptide repeat-containing protein"/>
    <property type="match status" value="1"/>
</dbReference>
<reference evidence="6" key="1">
    <citation type="journal article" date="2010" name="Nat. Biotechnol.">
        <title>Draft genome sequence of the oilseed species Ricinus communis.</title>
        <authorList>
            <person name="Chan A.P."/>
            <person name="Crabtree J."/>
            <person name="Zhao Q."/>
            <person name="Lorenzi H."/>
            <person name="Orvis J."/>
            <person name="Puiu D."/>
            <person name="Melake-Berhan A."/>
            <person name="Jones K.M."/>
            <person name="Redman J."/>
            <person name="Chen G."/>
            <person name="Cahoon E.B."/>
            <person name="Gedil M."/>
            <person name="Stanke M."/>
            <person name="Haas B.J."/>
            <person name="Wortman J.R."/>
            <person name="Fraser-Liggett C.M."/>
            <person name="Ravel J."/>
            <person name="Rabinowicz P.D."/>
        </authorList>
    </citation>
    <scope>NUCLEOTIDE SEQUENCE [LARGE SCALE GENOMIC DNA]</scope>
    <source>
        <strain evidence="6">cv. Hale</strain>
    </source>
</reference>
<gene>
    <name evidence="5" type="ORF">RCOM_0140290</name>
</gene>
<comment type="similarity">
    <text evidence="1">Belongs to the PPR family. PCMP-H subfamily.</text>
</comment>
<keyword evidence="3" id="KW-0809">Transit peptide</keyword>
<dbReference type="Pfam" id="PF01535">
    <property type="entry name" value="PPR"/>
    <property type="match status" value="4"/>
</dbReference>
<dbReference type="AlphaFoldDB" id="B9T6A1"/>
<keyword evidence="6" id="KW-1185">Reference proteome</keyword>
<proteinExistence type="inferred from homology"/>
<name>B9T6A1_RICCO</name>
<dbReference type="NCBIfam" id="TIGR00756">
    <property type="entry name" value="PPR"/>
    <property type="match status" value="9"/>
</dbReference>
<dbReference type="InterPro" id="IPR046960">
    <property type="entry name" value="PPR_At4g14850-like_plant"/>
</dbReference>
<evidence type="ECO:0000256" key="2">
    <source>
        <dbReference type="ARBA" id="ARBA00022737"/>
    </source>
</evidence>
<feature type="repeat" description="PPR" evidence="4">
    <location>
        <begin position="482"/>
        <end position="516"/>
    </location>
</feature>
<dbReference type="FunFam" id="1.25.40.10:FF:000688">
    <property type="entry name" value="Pentatricopeptide repeat-containing protein"/>
    <property type="match status" value="1"/>
</dbReference>
<dbReference type="FunCoup" id="B9T6A1">
    <property type="interactions" value="234"/>
</dbReference>
<dbReference type="FunFam" id="1.25.40.10:FF:000488">
    <property type="entry name" value="Pentatricopeptide repeat-containing protein, mitochondrial"/>
    <property type="match status" value="1"/>
</dbReference>
<dbReference type="PANTHER" id="PTHR47926">
    <property type="entry name" value="PENTATRICOPEPTIDE REPEAT-CONTAINING PROTEIN"/>
    <property type="match status" value="1"/>
</dbReference>
<organism evidence="5 6">
    <name type="scientific">Ricinus communis</name>
    <name type="common">Castor bean</name>
    <dbReference type="NCBI Taxonomy" id="3988"/>
    <lineage>
        <taxon>Eukaryota</taxon>
        <taxon>Viridiplantae</taxon>
        <taxon>Streptophyta</taxon>
        <taxon>Embryophyta</taxon>
        <taxon>Tracheophyta</taxon>
        <taxon>Spermatophyta</taxon>
        <taxon>Magnoliopsida</taxon>
        <taxon>eudicotyledons</taxon>
        <taxon>Gunneridae</taxon>
        <taxon>Pentapetalae</taxon>
        <taxon>rosids</taxon>
        <taxon>fabids</taxon>
        <taxon>Malpighiales</taxon>
        <taxon>Euphorbiaceae</taxon>
        <taxon>Acalyphoideae</taxon>
        <taxon>Acalypheae</taxon>
        <taxon>Ricinus</taxon>
    </lineage>
</organism>
<feature type="repeat" description="PPR" evidence="4">
    <location>
        <begin position="203"/>
        <end position="237"/>
    </location>
</feature>
<dbReference type="FunFam" id="1.25.40.10:FF:000285">
    <property type="entry name" value="Pentatricopeptide repeat-containing protein, chloroplastic"/>
    <property type="match status" value="1"/>
</dbReference>
<dbReference type="InterPro" id="IPR002885">
    <property type="entry name" value="PPR_rpt"/>
</dbReference>
<accession>B9T6A1</accession>
<feature type="repeat" description="PPR" evidence="4">
    <location>
        <begin position="71"/>
        <end position="105"/>
    </location>
</feature>
<dbReference type="GO" id="GO:0003723">
    <property type="term" value="F:RNA binding"/>
    <property type="evidence" value="ECO:0007669"/>
    <property type="project" value="InterPro"/>
</dbReference>
<dbReference type="InterPro" id="IPR011990">
    <property type="entry name" value="TPR-like_helical_dom_sf"/>
</dbReference>
<feature type="repeat" description="PPR" evidence="4">
    <location>
        <begin position="381"/>
        <end position="415"/>
    </location>
</feature>
<feature type="repeat" description="PPR" evidence="4">
    <location>
        <begin position="583"/>
        <end position="617"/>
    </location>
</feature>
<feature type="repeat" description="PPR" evidence="4">
    <location>
        <begin position="284"/>
        <end position="314"/>
    </location>
</feature>
<dbReference type="PROSITE" id="PS51375">
    <property type="entry name" value="PPR"/>
    <property type="match status" value="9"/>
</dbReference>
<evidence type="ECO:0000256" key="3">
    <source>
        <dbReference type="ARBA" id="ARBA00022946"/>
    </source>
</evidence>
<feature type="repeat" description="PPR" evidence="4">
    <location>
        <begin position="552"/>
        <end position="582"/>
    </location>
</feature>
<dbReference type="FunFam" id="1.25.40.10:FF:000381">
    <property type="entry name" value="Pentatricopeptide repeat-containing protein"/>
    <property type="match status" value="1"/>
</dbReference>
<evidence type="ECO:0000313" key="6">
    <source>
        <dbReference type="Proteomes" id="UP000008311"/>
    </source>
</evidence>
<evidence type="ECO:0000313" key="5">
    <source>
        <dbReference type="EMBL" id="EEF28615.1"/>
    </source>
</evidence>
<dbReference type="InParanoid" id="B9T6A1"/>
<protein>
    <submittedName>
        <fullName evidence="5">Pentatricopeptide repeat-containing protein, putative</fullName>
    </submittedName>
</protein>
<feature type="repeat" description="PPR" evidence="4">
    <location>
        <begin position="315"/>
        <end position="349"/>
    </location>
</feature>
<dbReference type="Pfam" id="PF13041">
    <property type="entry name" value="PPR_2"/>
    <property type="match status" value="6"/>
</dbReference>